<dbReference type="InterPro" id="IPR009081">
    <property type="entry name" value="PP-bd_ACP"/>
</dbReference>
<dbReference type="SUPFAM" id="SSF47336">
    <property type="entry name" value="ACP-like"/>
    <property type="match status" value="1"/>
</dbReference>
<feature type="domain" description="Carrier" evidence="1">
    <location>
        <begin position="1"/>
        <end position="66"/>
    </location>
</feature>
<dbReference type="PROSITE" id="PS50075">
    <property type="entry name" value="CARRIER"/>
    <property type="match status" value="1"/>
</dbReference>
<dbReference type="Pfam" id="PF00550">
    <property type="entry name" value="PP-binding"/>
    <property type="match status" value="1"/>
</dbReference>
<dbReference type="EMBL" id="FPIA01000077">
    <property type="protein sequence ID" value="SFV88721.1"/>
    <property type="molecule type" value="Genomic_DNA"/>
</dbReference>
<evidence type="ECO:0000313" key="3">
    <source>
        <dbReference type="EMBL" id="SFV88721.1"/>
    </source>
</evidence>
<name>A0A1W1E4D0_9ZZZZ</name>
<dbReference type="EMBL" id="FPHZ01000071">
    <property type="protein sequence ID" value="SFV87714.1"/>
    <property type="molecule type" value="Genomic_DNA"/>
</dbReference>
<reference evidence="3" key="1">
    <citation type="submission" date="2016-10" db="EMBL/GenBank/DDBJ databases">
        <authorList>
            <person name="de Groot N.N."/>
        </authorList>
    </citation>
    <scope>NUCLEOTIDE SEQUENCE</scope>
</reference>
<gene>
    <name evidence="2" type="ORF">MNB_SUP05-SYMBIONT-5-1421</name>
    <name evidence="3" type="ORF">MNB_SUP05-SYMBIONT-7-486</name>
</gene>
<accession>A0A1W1E4D0</accession>
<protein>
    <recommendedName>
        <fullName evidence="1">Carrier domain-containing protein</fullName>
    </recommendedName>
</protein>
<dbReference type="Gene3D" id="1.10.1200.10">
    <property type="entry name" value="ACP-like"/>
    <property type="match status" value="1"/>
</dbReference>
<dbReference type="InterPro" id="IPR036736">
    <property type="entry name" value="ACP-like_sf"/>
</dbReference>
<organism evidence="3">
    <name type="scientific">hydrothermal vent metagenome</name>
    <dbReference type="NCBI Taxonomy" id="652676"/>
    <lineage>
        <taxon>unclassified sequences</taxon>
        <taxon>metagenomes</taxon>
        <taxon>ecological metagenomes</taxon>
    </lineage>
</organism>
<dbReference type="AlphaFoldDB" id="A0A1W1E4D0"/>
<sequence>MIQALLLKKLDADDALISSGLIDSVIIVELILEIEQKLGLTVALDEVTEQNFDSINKLHHYLLQKSSTQ</sequence>
<evidence type="ECO:0000259" key="1">
    <source>
        <dbReference type="PROSITE" id="PS50075"/>
    </source>
</evidence>
<evidence type="ECO:0000313" key="2">
    <source>
        <dbReference type="EMBL" id="SFV87714.1"/>
    </source>
</evidence>
<proteinExistence type="predicted"/>